<dbReference type="AlphaFoldDB" id="A0A427XG62"/>
<feature type="region of interest" description="Disordered" evidence="1">
    <location>
        <begin position="1"/>
        <end position="34"/>
    </location>
</feature>
<name>A0A427XG62_9TREE</name>
<dbReference type="Proteomes" id="UP000279236">
    <property type="component" value="Unassembled WGS sequence"/>
</dbReference>
<reference evidence="2 3" key="1">
    <citation type="submission" date="2018-11" db="EMBL/GenBank/DDBJ databases">
        <title>Genome sequence of Apiotrichum porosum DSM 27194.</title>
        <authorList>
            <person name="Aliyu H."/>
            <person name="Gorte O."/>
            <person name="Ochsenreither K."/>
        </authorList>
    </citation>
    <scope>NUCLEOTIDE SEQUENCE [LARGE SCALE GENOMIC DNA]</scope>
    <source>
        <strain evidence="2 3">DSM 27194</strain>
    </source>
</reference>
<sequence>MSSFTSMRRRSSTSMGSEPSTPAHSPETSHIDDRLNSLLASFDAGTHSFCRAERTEEAKLQAQSTVPAPKALPTSSAPTTRRPLLSMLSLTRPSILKEPTRHFDPSREPKLHGLP</sequence>
<dbReference type="GeneID" id="39587503"/>
<organism evidence="2 3">
    <name type="scientific">Apiotrichum porosum</name>
    <dbReference type="NCBI Taxonomy" id="105984"/>
    <lineage>
        <taxon>Eukaryota</taxon>
        <taxon>Fungi</taxon>
        <taxon>Dikarya</taxon>
        <taxon>Basidiomycota</taxon>
        <taxon>Agaricomycotina</taxon>
        <taxon>Tremellomycetes</taxon>
        <taxon>Trichosporonales</taxon>
        <taxon>Trichosporonaceae</taxon>
        <taxon>Apiotrichum</taxon>
    </lineage>
</organism>
<gene>
    <name evidence="2" type="ORF">EHS24_002960</name>
</gene>
<dbReference type="EMBL" id="RSCE01000014">
    <property type="protein sequence ID" value="RSH77889.1"/>
    <property type="molecule type" value="Genomic_DNA"/>
</dbReference>
<dbReference type="OrthoDB" id="10557803at2759"/>
<comment type="caution">
    <text evidence="2">The sequence shown here is derived from an EMBL/GenBank/DDBJ whole genome shotgun (WGS) entry which is preliminary data.</text>
</comment>
<evidence type="ECO:0000313" key="2">
    <source>
        <dbReference type="EMBL" id="RSH77889.1"/>
    </source>
</evidence>
<proteinExistence type="predicted"/>
<accession>A0A427XG62</accession>
<feature type="compositionally biased region" description="Basic and acidic residues" evidence="1">
    <location>
        <begin position="98"/>
        <end position="115"/>
    </location>
</feature>
<dbReference type="RefSeq" id="XP_028473036.1">
    <property type="nucleotide sequence ID" value="XM_028618669.1"/>
</dbReference>
<protein>
    <submittedName>
        <fullName evidence="2">Uncharacterized protein</fullName>
    </submittedName>
</protein>
<keyword evidence="3" id="KW-1185">Reference proteome</keyword>
<feature type="region of interest" description="Disordered" evidence="1">
    <location>
        <begin position="53"/>
        <end position="115"/>
    </location>
</feature>
<feature type="compositionally biased region" description="Low complexity" evidence="1">
    <location>
        <begin position="1"/>
        <end position="17"/>
    </location>
</feature>
<evidence type="ECO:0000313" key="3">
    <source>
        <dbReference type="Proteomes" id="UP000279236"/>
    </source>
</evidence>
<evidence type="ECO:0000256" key="1">
    <source>
        <dbReference type="SAM" id="MobiDB-lite"/>
    </source>
</evidence>